<keyword evidence="3" id="KW-1185">Reference proteome</keyword>
<evidence type="ECO:0000313" key="3">
    <source>
        <dbReference type="Proteomes" id="UP001519064"/>
    </source>
</evidence>
<dbReference type="Proteomes" id="UP001519064">
    <property type="component" value="Unassembled WGS sequence"/>
</dbReference>
<comment type="caution">
    <text evidence="2">The sequence shown here is derived from an EMBL/GenBank/DDBJ whole genome shotgun (WGS) entry which is preliminary data.</text>
</comment>
<dbReference type="RefSeq" id="WP_209240708.1">
    <property type="nucleotide sequence ID" value="NZ_JADKMA010000087.1"/>
</dbReference>
<reference evidence="2 3" key="1">
    <citation type="submission" date="2020-11" db="EMBL/GenBank/DDBJ databases">
        <title>Streptomyces spirodelae sp. nov., isolated from duckweed.</title>
        <authorList>
            <person name="Saimee Y."/>
            <person name="Duangmal K."/>
        </authorList>
    </citation>
    <scope>NUCLEOTIDE SEQUENCE [LARGE SCALE GENOMIC DNA]</scope>
    <source>
        <strain evidence="2 3">S16-07</strain>
    </source>
</reference>
<evidence type="ECO:0000313" key="2">
    <source>
        <dbReference type="EMBL" id="MBO8193591.1"/>
    </source>
</evidence>
<feature type="region of interest" description="Disordered" evidence="1">
    <location>
        <begin position="1"/>
        <end position="21"/>
    </location>
</feature>
<feature type="compositionally biased region" description="Polar residues" evidence="1">
    <location>
        <begin position="1"/>
        <end position="16"/>
    </location>
</feature>
<accession>A0ABS3XE48</accession>
<dbReference type="EMBL" id="JADKMA010000087">
    <property type="protein sequence ID" value="MBO8193591.1"/>
    <property type="molecule type" value="Genomic_DNA"/>
</dbReference>
<organism evidence="2 3">
    <name type="scientific">Streptomyces oryzae</name>
    <dbReference type="NCBI Taxonomy" id="1434886"/>
    <lineage>
        <taxon>Bacteria</taxon>
        <taxon>Bacillati</taxon>
        <taxon>Actinomycetota</taxon>
        <taxon>Actinomycetes</taxon>
        <taxon>Kitasatosporales</taxon>
        <taxon>Streptomycetaceae</taxon>
        <taxon>Streptomyces</taxon>
    </lineage>
</organism>
<name>A0ABS3XE48_9ACTN</name>
<evidence type="ECO:0000256" key="1">
    <source>
        <dbReference type="SAM" id="MobiDB-lite"/>
    </source>
</evidence>
<proteinExistence type="predicted"/>
<sequence>MTGPANQKSQQPTTPAGETATDEVLYSAQLRCEDGRYTLTVTDAVRDTVQVFPVAKKAVDRLPFYLDMLRSKLS</sequence>
<evidence type="ECO:0008006" key="4">
    <source>
        <dbReference type="Google" id="ProtNLM"/>
    </source>
</evidence>
<gene>
    <name evidence="2" type="ORF">ITI46_18270</name>
</gene>
<protein>
    <recommendedName>
        <fullName evidence="4">Flagellar protein FlaG</fullName>
    </recommendedName>
</protein>